<comment type="cofactor">
    <cofactor evidence="7">
        <name>Fe(2+)</name>
        <dbReference type="ChEBI" id="CHEBI:29033"/>
    </cofactor>
    <text evidence="7">Binds 1 Fe(2+) ion per subunit.</text>
</comment>
<comment type="catalytic activity">
    <reaction evidence="6 7">
        <text>L-threonylcarbamoyladenylate + adenosine(37) in tRNA = N(6)-L-threonylcarbamoyladenosine(37) in tRNA + AMP + H(+)</text>
        <dbReference type="Rhea" id="RHEA:37059"/>
        <dbReference type="Rhea" id="RHEA-COMP:10162"/>
        <dbReference type="Rhea" id="RHEA-COMP:10163"/>
        <dbReference type="ChEBI" id="CHEBI:15378"/>
        <dbReference type="ChEBI" id="CHEBI:73682"/>
        <dbReference type="ChEBI" id="CHEBI:74411"/>
        <dbReference type="ChEBI" id="CHEBI:74418"/>
        <dbReference type="ChEBI" id="CHEBI:456215"/>
        <dbReference type="EC" id="2.3.1.234"/>
    </reaction>
</comment>
<evidence type="ECO:0000256" key="6">
    <source>
        <dbReference type="ARBA" id="ARBA00048117"/>
    </source>
</evidence>
<keyword evidence="3 7" id="KW-0479">Metal-binding</keyword>
<organism evidence="10 11">
    <name type="scientific">Teichococcus rhizosphaerae</name>
    <dbReference type="NCBI Taxonomy" id="1335062"/>
    <lineage>
        <taxon>Bacteria</taxon>
        <taxon>Pseudomonadati</taxon>
        <taxon>Pseudomonadota</taxon>
        <taxon>Alphaproteobacteria</taxon>
        <taxon>Acetobacterales</taxon>
        <taxon>Roseomonadaceae</taxon>
        <taxon>Roseomonas</taxon>
    </lineage>
</organism>
<evidence type="ECO:0000256" key="7">
    <source>
        <dbReference type="HAMAP-Rule" id="MF_01445"/>
    </source>
</evidence>
<dbReference type="OrthoDB" id="9806197at2"/>
<dbReference type="CDD" id="cd24133">
    <property type="entry name" value="ASKHA_NBD_TsaD_bac"/>
    <property type="match status" value="1"/>
</dbReference>
<evidence type="ECO:0000256" key="1">
    <source>
        <dbReference type="ARBA" id="ARBA00022679"/>
    </source>
</evidence>
<feature type="binding site" evidence="7">
    <location>
        <position position="315"/>
    </location>
    <ligand>
        <name>Fe cation</name>
        <dbReference type="ChEBI" id="CHEBI:24875"/>
    </ligand>
</feature>
<dbReference type="NCBIfam" id="TIGR00329">
    <property type="entry name" value="gcp_kae1"/>
    <property type="match status" value="1"/>
</dbReference>
<accession>A0A2C7A7N4</accession>
<evidence type="ECO:0000313" key="11">
    <source>
        <dbReference type="Proteomes" id="UP000223527"/>
    </source>
</evidence>
<protein>
    <recommendedName>
        <fullName evidence="7">tRNA N6-adenosine threonylcarbamoyltransferase</fullName>
        <ecNumber evidence="7">2.3.1.234</ecNumber>
    </recommendedName>
    <alternativeName>
        <fullName evidence="7">N6-L-threonylcarbamoyladenine synthase</fullName>
        <shortName evidence="7">t(6)A synthase</shortName>
    </alternativeName>
    <alternativeName>
        <fullName evidence="7">t(6)A37 threonylcarbamoyladenosine biosynthesis protein TsaD</fullName>
    </alternativeName>
    <alternativeName>
        <fullName evidence="7">tRNA threonylcarbamoyladenosine biosynthesis protein TsaD</fullName>
    </alternativeName>
</protein>
<dbReference type="GO" id="GO:0005506">
    <property type="term" value="F:iron ion binding"/>
    <property type="evidence" value="ECO:0007669"/>
    <property type="project" value="UniProtKB-UniRule"/>
</dbReference>
<dbReference type="RefSeq" id="WP_099094359.1">
    <property type="nucleotide sequence ID" value="NZ_PDNU01000004.1"/>
</dbReference>
<keyword evidence="1 7" id="KW-0808">Transferase</keyword>
<keyword evidence="4 7" id="KW-0408">Iron</keyword>
<dbReference type="EC" id="2.3.1.234" evidence="7"/>
<dbReference type="Gene3D" id="3.30.420.40">
    <property type="match status" value="2"/>
</dbReference>
<dbReference type="GO" id="GO:0061711">
    <property type="term" value="F:tRNA N(6)-L-threonylcarbamoyladenine synthase activity"/>
    <property type="evidence" value="ECO:0007669"/>
    <property type="project" value="UniProtKB-EC"/>
</dbReference>
<comment type="function">
    <text evidence="7">Required for the formation of a threonylcarbamoyl group on adenosine at position 37 (t(6)A37) in tRNAs that read codons beginning with adenine. Is involved in the transfer of the threonylcarbamoyl moiety of threonylcarbamoyl-AMP (TC-AMP) to the N6 group of A37, together with TsaE and TsaB. TsaD likely plays a direct catalytic role in this reaction.</text>
</comment>
<feature type="binding site" evidence="7">
    <location>
        <position position="199"/>
    </location>
    <ligand>
        <name>substrate</name>
    </ligand>
</feature>
<dbReference type="InterPro" id="IPR000905">
    <property type="entry name" value="Gcp-like_dom"/>
</dbReference>
<feature type="binding site" evidence="7">
    <location>
        <position position="195"/>
    </location>
    <ligand>
        <name>substrate</name>
    </ligand>
</feature>
<feature type="binding site" evidence="7">
    <location>
        <begin position="149"/>
        <end position="153"/>
    </location>
    <ligand>
        <name>substrate</name>
    </ligand>
</feature>
<keyword evidence="7" id="KW-0963">Cytoplasm</keyword>
<feature type="domain" description="Gcp-like" evidence="9">
    <location>
        <begin position="30"/>
        <end position="322"/>
    </location>
</feature>
<feature type="binding site" evidence="7">
    <location>
        <position position="118"/>
    </location>
    <ligand>
        <name>Fe cation</name>
        <dbReference type="ChEBI" id="CHEBI:24875"/>
    </ligand>
</feature>
<comment type="caution">
    <text evidence="10">The sequence shown here is derived from an EMBL/GenBank/DDBJ whole genome shotgun (WGS) entry which is preliminary data.</text>
</comment>
<dbReference type="InterPro" id="IPR017861">
    <property type="entry name" value="KAE1/TsaD"/>
</dbReference>
<dbReference type="GO" id="GO:0005737">
    <property type="term" value="C:cytoplasm"/>
    <property type="evidence" value="ECO:0007669"/>
    <property type="project" value="UniProtKB-SubCell"/>
</dbReference>
<evidence type="ECO:0000256" key="2">
    <source>
        <dbReference type="ARBA" id="ARBA00022694"/>
    </source>
</evidence>
<reference evidence="10 11" key="1">
    <citation type="submission" date="2017-10" db="EMBL/GenBank/DDBJ databases">
        <authorList>
            <person name="Banno H."/>
            <person name="Chua N.-H."/>
        </authorList>
    </citation>
    <scope>NUCLEOTIDE SEQUENCE [LARGE SCALE GENOMIC DNA]</scope>
    <source>
        <strain evidence="10 11">YW11</strain>
    </source>
</reference>
<dbReference type="InterPro" id="IPR022450">
    <property type="entry name" value="TsaD"/>
</dbReference>
<gene>
    <name evidence="7 10" type="primary">tsaD</name>
    <name evidence="10" type="ORF">CR162_04560</name>
</gene>
<evidence type="ECO:0000256" key="5">
    <source>
        <dbReference type="ARBA" id="ARBA00023315"/>
    </source>
</evidence>
<dbReference type="InterPro" id="IPR043129">
    <property type="entry name" value="ATPase_NBD"/>
</dbReference>
<feature type="binding site" evidence="7">
    <location>
        <position position="182"/>
    </location>
    <ligand>
        <name>substrate</name>
    </ligand>
</feature>
<keyword evidence="5 7" id="KW-0012">Acyltransferase</keyword>
<proteinExistence type="inferred from homology"/>
<dbReference type="NCBIfam" id="TIGR03723">
    <property type="entry name" value="T6A_TsaD_YgjD"/>
    <property type="match status" value="1"/>
</dbReference>
<dbReference type="FunFam" id="3.30.420.40:FF:000012">
    <property type="entry name" value="tRNA N6-adenosine threonylcarbamoyltransferase"/>
    <property type="match status" value="1"/>
</dbReference>
<feature type="binding site" evidence="7">
    <location>
        <position position="287"/>
    </location>
    <ligand>
        <name>substrate</name>
    </ligand>
</feature>
<dbReference type="Pfam" id="PF00814">
    <property type="entry name" value="TsaD"/>
    <property type="match status" value="1"/>
</dbReference>
<comment type="subcellular location">
    <subcellularLocation>
        <location evidence="7">Cytoplasm</location>
    </subcellularLocation>
</comment>
<evidence type="ECO:0000313" key="10">
    <source>
        <dbReference type="EMBL" id="PHK96118.1"/>
    </source>
</evidence>
<dbReference type="SUPFAM" id="SSF53067">
    <property type="entry name" value="Actin-like ATPase domain"/>
    <property type="match status" value="2"/>
</dbReference>
<evidence type="ECO:0000256" key="8">
    <source>
        <dbReference type="SAM" id="MobiDB-lite"/>
    </source>
</evidence>
<comment type="similarity">
    <text evidence="7">Belongs to the KAE1 / TsaD family.</text>
</comment>
<dbReference type="GO" id="GO:0002949">
    <property type="term" value="P:tRNA threonylcarbamoyladenosine modification"/>
    <property type="evidence" value="ECO:0007669"/>
    <property type="project" value="UniProtKB-UniRule"/>
</dbReference>
<evidence type="ECO:0000256" key="4">
    <source>
        <dbReference type="ARBA" id="ARBA00023004"/>
    </source>
</evidence>
<feature type="region of interest" description="Disordered" evidence="8">
    <location>
        <begin position="334"/>
        <end position="375"/>
    </location>
</feature>
<name>A0A2C7A7N4_9PROT</name>
<dbReference type="InterPro" id="IPR017860">
    <property type="entry name" value="Peptidase_M22_CS"/>
</dbReference>
<dbReference type="HAMAP" id="MF_01445">
    <property type="entry name" value="TsaD"/>
    <property type="match status" value="1"/>
</dbReference>
<evidence type="ECO:0000259" key="9">
    <source>
        <dbReference type="Pfam" id="PF00814"/>
    </source>
</evidence>
<feature type="binding site" evidence="7">
    <location>
        <position position="122"/>
    </location>
    <ligand>
        <name>Fe cation</name>
        <dbReference type="ChEBI" id="CHEBI:24875"/>
    </ligand>
</feature>
<dbReference type="Proteomes" id="UP000223527">
    <property type="component" value="Unassembled WGS sequence"/>
</dbReference>
<dbReference type="AlphaFoldDB" id="A0A2C7A7N4"/>
<dbReference type="PANTHER" id="PTHR11735:SF6">
    <property type="entry name" value="TRNA N6-ADENOSINE THREONYLCARBAMOYLTRANSFERASE, MITOCHONDRIAL"/>
    <property type="match status" value="1"/>
</dbReference>
<evidence type="ECO:0000256" key="3">
    <source>
        <dbReference type="ARBA" id="ARBA00022723"/>
    </source>
</evidence>
<dbReference type="PROSITE" id="PS01016">
    <property type="entry name" value="GLYCOPROTEASE"/>
    <property type="match status" value="1"/>
</dbReference>
<keyword evidence="2 7" id="KW-0819">tRNA processing</keyword>
<sequence length="375" mass="38392">MQSAPIRGPVLGLEASCDETAAALLAPDGTILAEAVRSQLAEHTPFGGVVPEIAARAHLAHLPALAAQVMGQAGVRPAELGGIAATAGPGLIGGLIVGASFGKGMAIAHNLPFVAVNHLEGHALTARLPLLRQTGVVEGEVAFPYLLLLLSGGHCQCVAVEGLGRYRRLGSTLDDAVGEAFDKSAKLMGLPWPGGPALEKLAASGDPMRFPLPRPMLGRPGCDFSFSGLKTAVAQLVPKLENEQDRADLAAAFQRVVAVVLADRARNALAMLPDATAMVVAGGVAANQGVRAALAAEAGRAGLPLVAPPIRLCTDNAVMIAWAGIERLRAGLTDGLDHAPRPRWPLAELSAERPRNQPAGQPGAQPGGHPGDRAA</sequence>
<keyword evidence="11" id="KW-1185">Reference proteome</keyword>
<dbReference type="EMBL" id="PDNU01000004">
    <property type="protein sequence ID" value="PHK96118.1"/>
    <property type="molecule type" value="Genomic_DNA"/>
</dbReference>
<dbReference type="PRINTS" id="PR00789">
    <property type="entry name" value="OSIALOPTASE"/>
</dbReference>
<dbReference type="PANTHER" id="PTHR11735">
    <property type="entry name" value="TRNA N6-ADENOSINE THREONYLCARBAMOYLTRANSFERASE"/>
    <property type="match status" value="1"/>
</dbReference>